<reference evidence="2" key="1">
    <citation type="journal article" date="2024" name="Front. Bioeng. Biotechnol.">
        <title>Genome-scale model development and genomic sequencing of the oleaginous clade Lipomyces.</title>
        <authorList>
            <person name="Czajka J.J."/>
            <person name="Han Y."/>
            <person name="Kim J."/>
            <person name="Mondo S.J."/>
            <person name="Hofstad B.A."/>
            <person name="Robles A."/>
            <person name="Haridas S."/>
            <person name="Riley R."/>
            <person name="LaButti K."/>
            <person name="Pangilinan J."/>
            <person name="Andreopoulos W."/>
            <person name="Lipzen A."/>
            <person name="Yan J."/>
            <person name="Wang M."/>
            <person name="Ng V."/>
            <person name="Grigoriev I.V."/>
            <person name="Spatafora J.W."/>
            <person name="Magnuson J.K."/>
            <person name="Baker S.E."/>
            <person name="Pomraning K.R."/>
        </authorList>
    </citation>
    <scope>NUCLEOTIDE SEQUENCE [LARGE SCALE GENOMIC DNA]</scope>
    <source>
        <strain evidence="2">CBS 7786</strain>
    </source>
</reference>
<proteinExistence type="predicted"/>
<evidence type="ECO:0000313" key="2">
    <source>
        <dbReference type="Proteomes" id="UP001433508"/>
    </source>
</evidence>
<sequence>MRSHDIAAAETAALPSQKRYRHQQVSFVPATGEEETVAATVSTQEQGKNISSFYSSVVGISTTTNSADPAASVSVSESGATMQERTSIPSQLTLPHVEPPITRLPVDENNAGHRYLVRYGWQPLQKEGLGQKGREGRRVPVKAEPRPDNAGVGAKVTKNKSKKEDNGPKKITKGKRRAQEREARLRDRLETQRLYNEIMR</sequence>
<evidence type="ECO:0000313" key="1">
    <source>
        <dbReference type="EMBL" id="KAK9236197.1"/>
    </source>
</evidence>
<organism evidence="1 2">
    <name type="scientific">Lipomyces kononenkoae</name>
    <name type="common">Yeast</name>
    <dbReference type="NCBI Taxonomy" id="34357"/>
    <lineage>
        <taxon>Eukaryota</taxon>
        <taxon>Fungi</taxon>
        <taxon>Dikarya</taxon>
        <taxon>Ascomycota</taxon>
        <taxon>Saccharomycotina</taxon>
        <taxon>Lipomycetes</taxon>
        <taxon>Lipomycetales</taxon>
        <taxon>Lipomycetaceae</taxon>
        <taxon>Lipomyces</taxon>
    </lineage>
</organism>
<accession>A0ACC3SZI4</accession>
<comment type="caution">
    <text evidence="1">The sequence shown here is derived from an EMBL/GenBank/DDBJ whole genome shotgun (WGS) entry which is preliminary data.</text>
</comment>
<name>A0ACC3SZI4_LIPKO</name>
<dbReference type="Proteomes" id="UP001433508">
    <property type="component" value="Unassembled WGS sequence"/>
</dbReference>
<protein>
    <submittedName>
        <fullName evidence="1">Uncharacterized protein</fullName>
    </submittedName>
</protein>
<keyword evidence="2" id="KW-1185">Reference proteome</keyword>
<gene>
    <name evidence="1" type="ORF">V1525DRAFT_407565</name>
</gene>
<dbReference type="EMBL" id="MU971393">
    <property type="protein sequence ID" value="KAK9236197.1"/>
    <property type="molecule type" value="Genomic_DNA"/>
</dbReference>